<dbReference type="PANTHER" id="PTHR23534:SF1">
    <property type="entry name" value="MAJOR FACILITATOR SUPERFAMILY PROTEIN"/>
    <property type="match status" value="1"/>
</dbReference>
<reference evidence="8" key="1">
    <citation type="journal article" date="2012" name="PLoS ONE">
        <title>Comparative analysis of genome sequences covering the seven cronobacter species.</title>
        <authorList>
            <person name="Joseph S."/>
            <person name="Desai P."/>
            <person name="Ji Y."/>
            <person name="Cummings C.A."/>
            <person name="Shih R."/>
            <person name="Degoricija L."/>
            <person name="Rico A."/>
            <person name="Brzoska P."/>
            <person name="Hamby S.E."/>
            <person name="Masood N."/>
            <person name="Hariri S."/>
            <person name="Sonbol H."/>
            <person name="Chuzhanova N."/>
            <person name="McClelland M."/>
            <person name="Furtado M.R."/>
            <person name="Forsythe S.J."/>
        </authorList>
    </citation>
    <scope>NUCLEOTIDE SEQUENCE [LARGE SCALE GENOMIC DNA]</scope>
    <source>
        <strain evidence="8">1210</strain>
    </source>
</reference>
<feature type="transmembrane region" description="Helical" evidence="5">
    <location>
        <begin position="193"/>
        <end position="218"/>
    </location>
</feature>
<dbReference type="InterPro" id="IPR020846">
    <property type="entry name" value="MFS_dom"/>
</dbReference>
<accession>A0ABP1WDJ7</accession>
<evidence type="ECO:0000313" key="7">
    <source>
        <dbReference type="EMBL" id="CCJ82443.1"/>
    </source>
</evidence>
<evidence type="ECO:0000256" key="4">
    <source>
        <dbReference type="ARBA" id="ARBA00023136"/>
    </source>
</evidence>
<feature type="transmembrane region" description="Helical" evidence="5">
    <location>
        <begin position="43"/>
        <end position="62"/>
    </location>
</feature>
<feature type="transmembrane region" description="Helical" evidence="5">
    <location>
        <begin position="126"/>
        <end position="150"/>
    </location>
</feature>
<feature type="domain" description="Major facilitator superfamily (MFS) profile" evidence="6">
    <location>
        <begin position="201"/>
        <end position="422"/>
    </location>
</feature>
<dbReference type="Gene3D" id="1.20.1250.20">
    <property type="entry name" value="MFS general substrate transporter like domains"/>
    <property type="match status" value="1"/>
</dbReference>
<feature type="transmembrane region" description="Helical" evidence="5">
    <location>
        <begin position="329"/>
        <end position="349"/>
    </location>
</feature>
<feature type="transmembrane region" description="Helical" evidence="5">
    <location>
        <begin position="74"/>
        <end position="94"/>
    </location>
</feature>
<dbReference type="PANTHER" id="PTHR23534">
    <property type="entry name" value="MFS PERMEASE"/>
    <property type="match status" value="1"/>
</dbReference>
<evidence type="ECO:0000256" key="2">
    <source>
        <dbReference type="ARBA" id="ARBA00022692"/>
    </source>
</evidence>
<feature type="transmembrane region" description="Helical" evidence="5">
    <location>
        <begin position="305"/>
        <end position="323"/>
    </location>
</feature>
<proteinExistence type="predicted"/>
<evidence type="ECO:0000256" key="5">
    <source>
        <dbReference type="SAM" id="Phobius"/>
    </source>
</evidence>
<keyword evidence="4 5" id="KW-0472">Membrane</keyword>
<organism evidence="7 8">
    <name type="scientific">Cronobacter dublinensis 1210</name>
    <dbReference type="NCBI Taxonomy" id="1208656"/>
    <lineage>
        <taxon>Bacteria</taxon>
        <taxon>Pseudomonadati</taxon>
        <taxon>Pseudomonadota</taxon>
        <taxon>Gammaproteobacteria</taxon>
        <taxon>Enterobacterales</taxon>
        <taxon>Enterobacteriaceae</taxon>
        <taxon>Cronobacter</taxon>
    </lineage>
</organism>
<evidence type="ECO:0000256" key="1">
    <source>
        <dbReference type="ARBA" id="ARBA00022475"/>
    </source>
</evidence>
<keyword evidence="3 5" id="KW-1133">Transmembrane helix</keyword>
<name>A0ABP1WDJ7_9ENTR</name>
<feature type="transmembrane region" description="Helical" evidence="5">
    <location>
        <begin position="279"/>
        <end position="298"/>
    </location>
</feature>
<dbReference type="SUPFAM" id="SSF103473">
    <property type="entry name" value="MFS general substrate transporter"/>
    <property type="match status" value="1"/>
</dbReference>
<protein>
    <submittedName>
        <fullName evidence="7">Membrane protein</fullName>
    </submittedName>
</protein>
<comment type="caution">
    <text evidence="7">The sequence shown here is derived from an EMBL/GenBank/DDBJ whole genome shotgun (WGS) entry which is preliminary data.</text>
</comment>
<keyword evidence="1" id="KW-1003">Cell membrane</keyword>
<dbReference type="Pfam" id="PF07690">
    <property type="entry name" value="MFS_1"/>
    <property type="match status" value="1"/>
</dbReference>
<evidence type="ECO:0000259" key="6">
    <source>
        <dbReference type="PROSITE" id="PS50850"/>
    </source>
</evidence>
<dbReference type="InterPro" id="IPR036259">
    <property type="entry name" value="MFS_trans_sf"/>
</dbReference>
<dbReference type="PROSITE" id="PS50850">
    <property type="entry name" value="MFS"/>
    <property type="match status" value="1"/>
</dbReference>
<dbReference type="InterPro" id="IPR011701">
    <property type="entry name" value="MFS"/>
</dbReference>
<keyword evidence="8" id="KW-1185">Reference proteome</keyword>
<feature type="transmembrane region" description="Helical" evidence="5">
    <location>
        <begin position="369"/>
        <end position="387"/>
    </location>
</feature>
<feature type="transmembrane region" description="Helical" evidence="5">
    <location>
        <begin position="101"/>
        <end position="120"/>
    </location>
</feature>
<evidence type="ECO:0000256" key="3">
    <source>
        <dbReference type="ARBA" id="ARBA00022989"/>
    </source>
</evidence>
<sequence>MVDNLATLKARYPALIIKGAVMSAEVTLPVGQQNKNIVRLATAQALAGANSVVFYATGAIVGDAMAPDRALATLPLTIFVVGMAALILPFGALARRYGRRAAFLAGTSTGVLTGLTAALAVVIGSFWLFCFAGFMSGAYAAVAISFRFAATDGVARERRARALSLVMGGGVAAGIVGPMLVTGTMDLWPPYTFAATYLAQALVAAVSALVLWGVKAPAPVAPEHQVRGRPLREIVRQPGFGRTVFSGAVAYMVMNFLMTAAPLSMHMHGLSQQDANLGIQWHVIAMYAPGFFTGRLISRFGAKRIAAVGLAITALSVAAGLAGTAVGHYWLSLILLGIGWNFGFTGASAQIIDYHRPEEKTQVQSLNDFVVFGVMIVGSFSSGALLSLVGWNAVLWCSLVPLVVALLALITDKRAVPASLNN</sequence>
<feature type="transmembrane region" description="Helical" evidence="5">
    <location>
        <begin position="393"/>
        <end position="410"/>
    </location>
</feature>
<feature type="transmembrane region" description="Helical" evidence="5">
    <location>
        <begin position="239"/>
        <end position="259"/>
    </location>
</feature>
<gene>
    <name evidence="7" type="ORF">BN134_3204</name>
</gene>
<dbReference type="EMBL" id="CAKZ01000146">
    <property type="protein sequence ID" value="CCJ82443.1"/>
    <property type="molecule type" value="Genomic_DNA"/>
</dbReference>
<evidence type="ECO:0000313" key="8">
    <source>
        <dbReference type="Proteomes" id="UP000009342"/>
    </source>
</evidence>
<dbReference type="Proteomes" id="UP000009342">
    <property type="component" value="Unassembled WGS sequence"/>
</dbReference>
<feature type="transmembrane region" description="Helical" evidence="5">
    <location>
        <begin position="162"/>
        <end position="181"/>
    </location>
</feature>
<keyword evidence="2 5" id="KW-0812">Transmembrane</keyword>